<dbReference type="Proteomes" id="UP000824120">
    <property type="component" value="Chromosome 10"/>
</dbReference>
<sequence length="96" mass="10620">MKNDIDKPNTSLQQELKTESNLQKIVVSERSEADHAGKIDQKVVKQEDKVTTTEKPNHAVELPQETCVHPNCGIMLLGVKALTGTETLSWSLVPRA</sequence>
<reference evidence="1 2" key="1">
    <citation type="submission" date="2020-09" db="EMBL/GenBank/DDBJ databases">
        <title>De no assembly of potato wild relative species, Solanum commersonii.</title>
        <authorList>
            <person name="Cho K."/>
        </authorList>
    </citation>
    <scope>NUCLEOTIDE SEQUENCE [LARGE SCALE GENOMIC DNA]</scope>
    <source>
        <strain evidence="1">LZ3.2</strain>
        <tissue evidence="1">Leaf</tissue>
    </source>
</reference>
<protein>
    <submittedName>
        <fullName evidence="1">Uncharacterized protein</fullName>
    </submittedName>
</protein>
<comment type="caution">
    <text evidence="1">The sequence shown here is derived from an EMBL/GenBank/DDBJ whole genome shotgun (WGS) entry which is preliminary data.</text>
</comment>
<name>A0A9J5X283_SOLCO</name>
<keyword evidence="2" id="KW-1185">Reference proteome</keyword>
<evidence type="ECO:0000313" key="2">
    <source>
        <dbReference type="Proteomes" id="UP000824120"/>
    </source>
</evidence>
<dbReference type="EMBL" id="JACXVP010000010">
    <property type="protein sequence ID" value="KAG5582329.1"/>
    <property type="molecule type" value="Genomic_DNA"/>
</dbReference>
<evidence type="ECO:0000313" key="1">
    <source>
        <dbReference type="EMBL" id="KAG5582329.1"/>
    </source>
</evidence>
<proteinExistence type="predicted"/>
<gene>
    <name evidence="1" type="ORF">H5410_052956</name>
</gene>
<organism evidence="1 2">
    <name type="scientific">Solanum commersonii</name>
    <name type="common">Commerson's wild potato</name>
    <name type="synonym">Commerson's nightshade</name>
    <dbReference type="NCBI Taxonomy" id="4109"/>
    <lineage>
        <taxon>Eukaryota</taxon>
        <taxon>Viridiplantae</taxon>
        <taxon>Streptophyta</taxon>
        <taxon>Embryophyta</taxon>
        <taxon>Tracheophyta</taxon>
        <taxon>Spermatophyta</taxon>
        <taxon>Magnoliopsida</taxon>
        <taxon>eudicotyledons</taxon>
        <taxon>Gunneridae</taxon>
        <taxon>Pentapetalae</taxon>
        <taxon>asterids</taxon>
        <taxon>lamiids</taxon>
        <taxon>Solanales</taxon>
        <taxon>Solanaceae</taxon>
        <taxon>Solanoideae</taxon>
        <taxon>Solaneae</taxon>
        <taxon>Solanum</taxon>
    </lineage>
</organism>
<accession>A0A9J5X283</accession>
<dbReference type="AlphaFoldDB" id="A0A9J5X283"/>